<reference evidence="3" key="1">
    <citation type="submission" date="2017-06" db="EMBL/GenBank/DDBJ databases">
        <authorList>
            <person name="Varghese N."/>
            <person name="Submissions S."/>
        </authorList>
    </citation>
    <scope>NUCLEOTIDE SEQUENCE [LARGE SCALE GENOMIC DNA]</scope>
    <source>
        <strain evidence="3">LNB2</strain>
    </source>
</reference>
<dbReference type="AlphaFoldDB" id="A0A239KBS2"/>
<dbReference type="OrthoDB" id="7226381at2"/>
<dbReference type="Pfam" id="PF12728">
    <property type="entry name" value="HTH_17"/>
    <property type="match status" value="1"/>
</dbReference>
<proteinExistence type="predicted"/>
<sequence length="57" mass="6053">MEPVAISINDTAKALGVGRSSVYALIKSGGLDAIKIGRRTLLTTESIRRLAQARTVI</sequence>
<dbReference type="NCBIfam" id="TIGR01764">
    <property type="entry name" value="excise"/>
    <property type="match status" value="1"/>
</dbReference>
<keyword evidence="3" id="KW-1185">Reference proteome</keyword>
<evidence type="ECO:0000313" key="3">
    <source>
        <dbReference type="Proteomes" id="UP000198281"/>
    </source>
</evidence>
<dbReference type="EMBL" id="FZOS01000049">
    <property type="protein sequence ID" value="SNT15188.1"/>
    <property type="molecule type" value="Genomic_DNA"/>
</dbReference>
<protein>
    <submittedName>
        <fullName evidence="2">DNA binding domain-containing protein, excisionase family</fullName>
    </submittedName>
</protein>
<feature type="domain" description="Helix-turn-helix" evidence="1">
    <location>
        <begin position="7"/>
        <end position="54"/>
    </location>
</feature>
<organism evidence="2 3">
    <name type="scientific">Edaphosphingomonas laterariae</name>
    <dbReference type="NCBI Taxonomy" id="861865"/>
    <lineage>
        <taxon>Bacteria</taxon>
        <taxon>Pseudomonadati</taxon>
        <taxon>Pseudomonadota</taxon>
        <taxon>Alphaproteobacteria</taxon>
        <taxon>Sphingomonadales</taxon>
        <taxon>Rhizorhabdaceae</taxon>
        <taxon>Edaphosphingomonas</taxon>
    </lineage>
</organism>
<gene>
    <name evidence="2" type="ORF">SAMN06295912_14915</name>
</gene>
<dbReference type="Proteomes" id="UP000198281">
    <property type="component" value="Unassembled WGS sequence"/>
</dbReference>
<dbReference type="InterPro" id="IPR010093">
    <property type="entry name" value="SinI_DNA-bd"/>
</dbReference>
<evidence type="ECO:0000259" key="1">
    <source>
        <dbReference type="Pfam" id="PF12728"/>
    </source>
</evidence>
<name>A0A239KBS2_9SPHN</name>
<dbReference type="GO" id="GO:0003677">
    <property type="term" value="F:DNA binding"/>
    <property type="evidence" value="ECO:0007669"/>
    <property type="project" value="InterPro"/>
</dbReference>
<dbReference type="RefSeq" id="WP_089221296.1">
    <property type="nucleotide sequence ID" value="NZ_FZOS01000049.1"/>
</dbReference>
<evidence type="ECO:0000313" key="2">
    <source>
        <dbReference type="EMBL" id="SNT15188.1"/>
    </source>
</evidence>
<dbReference type="InterPro" id="IPR041657">
    <property type="entry name" value="HTH_17"/>
</dbReference>
<accession>A0A239KBS2</accession>